<gene>
    <name evidence="11" type="ORF">F383_12922</name>
</gene>
<organism evidence="11 12">
    <name type="scientific">Gossypium arboreum</name>
    <name type="common">Tree cotton</name>
    <name type="synonym">Gossypium nanking</name>
    <dbReference type="NCBI Taxonomy" id="29729"/>
    <lineage>
        <taxon>Eukaryota</taxon>
        <taxon>Viridiplantae</taxon>
        <taxon>Streptophyta</taxon>
        <taxon>Embryophyta</taxon>
        <taxon>Tracheophyta</taxon>
        <taxon>Spermatophyta</taxon>
        <taxon>Magnoliopsida</taxon>
        <taxon>eudicotyledons</taxon>
        <taxon>Gunneridae</taxon>
        <taxon>Pentapetalae</taxon>
        <taxon>rosids</taxon>
        <taxon>malvids</taxon>
        <taxon>Malvales</taxon>
        <taxon>Malvaceae</taxon>
        <taxon>Malvoideae</taxon>
        <taxon>Gossypium</taxon>
    </lineage>
</organism>
<reference evidence="12" key="1">
    <citation type="submission" date="2014-09" db="EMBL/GenBank/DDBJ databases">
        <authorList>
            <person name="Mudge J."/>
            <person name="Ramaraj T."/>
            <person name="Lindquist I.E."/>
            <person name="Bharti A.K."/>
            <person name="Sundararajan A."/>
            <person name="Cameron C.T."/>
            <person name="Woodward J.E."/>
            <person name="May G.D."/>
            <person name="Brubaker C."/>
            <person name="Broadhvest J."/>
            <person name="Wilkins T.A."/>
        </authorList>
    </citation>
    <scope>NUCLEOTIDE SEQUENCE</scope>
    <source>
        <strain evidence="12">cv. AKA8401</strain>
    </source>
</reference>
<evidence type="ECO:0000256" key="3">
    <source>
        <dbReference type="ARBA" id="ARBA00004721"/>
    </source>
</evidence>
<evidence type="ECO:0000256" key="1">
    <source>
        <dbReference type="ARBA" id="ARBA00001946"/>
    </source>
</evidence>
<proteinExistence type="inferred from homology"/>
<keyword evidence="7" id="KW-0460">Magnesium</keyword>
<evidence type="ECO:0000256" key="7">
    <source>
        <dbReference type="ARBA" id="ARBA00022842"/>
    </source>
</evidence>
<dbReference type="InterPro" id="IPR001906">
    <property type="entry name" value="Terpene_synth_N"/>
</dbReference>
<sequence>MASQVSQIHASPISCNMENRPKADFHPGIWGDVFLNCPDKDIDITTQLRYEELKEEVRRILVAPMDTSIQKLPLIDAVQRLGVNYHFEKEIEDALEAIYHDNNEADNDLRTTTLRFRLHKEHGFDVPCEVFYKFKDEERNFKSSLTNDVQGLLELYEASCMRVHGEDILDEAISFTTTHLTVAAATLDYPLSEQDIESHSKALLEFAKIDFNLLQLFHRKELSEICRWWKDLDFTSKLPFARDRVVEGYFWIVGVYFEPQYSLGRKIMTKVIAMASIEDDTYDSYATYD</sequence>
<dbReference type="Gene3D" id="1.50.10.130">
    <property type="entry name" value="Terpene synthase, N-terminal domain"/>
    <property type="match status" value="1"/>
</dbReference>
<dbReference type="Pfam" id="PF01397">
    <property type="entry name" value="Terpene_synth"/>
    <property type="match status" value="1"/>
</dbReference>
<dbReference type="GO" id="GO:0000287">
    <property type="term" value="F:magnesium ion binding"/>
    <property type="evidence" value="ECO:0007669"/>
    <property type="project" value="InterPro"/>
</dbReference>
<dbReference type="AlphaFoldDB" id="A0A0B0N3N9"/>
<dbReference type="SUPFAM" id="SSF48576">
    <property type="entry name" value="Terpenoid synthases"/>
    <property type="match status" value="1"/>
</dbReference>
<evidence type="ECO:0000256" key="4">
    <source>
        <dbReference type="ARBA" id="ARBA00006333"/>
    </source>
</evidence>
<evidence type="ECO:0000259" key="10">
    <source>
        <dbReference type="Pfam" id="PF03936"/>
    </source>
</evidence>
<comment type="function">
    <text evidence="2">Responsible for the cyclization of trans,trans-farnesyl diphosphate (FPP) to (+)-delta cadinene.</text>
</comment>
<dbReference type="InterPro" id="IPR005630">
    <property type="entry name" value="Terpene_synthase_metal-bd"/>
</dbReference>
<evidence type="ECO:0000256" key="5">
    <source>
        <dbReference type="ARBA" id="ARBA00013103"/>
    </source>
</evidence>
<dbReference type="Pfam" id="PF03936">
    <property type="entry name" value="Terpene_synth_C"/>
    <property type="match status" value="1"/>
</dbReference>
<keyword evidence="6" id="KW-0479">Metal-binding</keyword>
<dbReference type="InterPro" id="IPR008930">
    <property type="entry name" value="Terpenoid_cyclase/PrenylTrfase"/>
</dbReference>
<comment type="pathway">
    <text evidence="3">Secondary metabolite biosynthesis; terpenoid biosynthesis.</text>
</comment>
<evidence type="ECO:0000256" key="6">
    <source>
        <dbReference type="ARBA" id="ARBA00022723"/>
    </source>
</evidence>
<comment type="cofactor">
    <cofactor evidence="1">
        <name>Mg(2+)</name>
        <dbReference type="ChEBI" id="CHEBI:18420"/>
    </cofactor>
</comment>
<evidence type="ECO:0000256" key="2">
    <source>
        <dbReference type="ARBA" id="ARBA00002383"/>
    </source>
</evidence>
<keyword evidence="8" id="KW-0456">Lyase</keyword>
<evidence type="ECO:0000313" key="12">
    <source>
        <dbReference type="Proteomes" id="UP000032142"/>
    </source>
</evidence>
<accession>A0A0B0N3N9</accession>
<dbReference type="SUPFAM" id="SSF48239">
    <property type="entry name" value="Terpenoid cyclases/Protein prenyltransferases"/>
    <property type="match status" value="1"/>
</dbReference>
<dbReference type="Gene3D" id="1.10.600.10">
    <property type="entry name" value="Farnesyl Diphosphate Synthase"/>
    <property type="match status" value="1"/>
</dbReference>
<dbReference type="InterPro" id="IPR050148">
    <property type="entry name" value="Terpene_synthase-like"/>
</dbReference>
<dbReference type="Proteomes" id="UP000032142">
    <property type="component" value="Unassembled WGS sequence"/>
</dbReference>
<name>A0A0B0N3N9_GOSAR</name>
<dbReference type="InterPro" id="IPR036965">
    <property type="entry name" value="Terpene_synth_N_sf"/>
</dbReference>
<protein>
    <recommendedName>
        <fullName evidence="5">(+)-delta-cadinene synthase</fullName>
        <ecNumber evidence="5">4.2.3.13</ecNumber>
    </recommendedName>
</protein>
<evidence type="ECO:0000256" key="8">
    <source>
        <dbReference type="ARBA" id="ARBA00023239"/>
    </source>
</evidence>
<keyword evidence="12" id="KW-1185">Reference proteome</keyword>
<comment type="similarity">
    <text evidence="4">Belongs to the terpene synthase family.</text>
</comment>
<evidence type="ECO:0000259" key="9">
    <source>
        <dbReference type="Pfam" id="PF01397"/>
    </source>
</evidence>
<dbReference type="EMBL" id="JRRC01470821">
    <property type="protein sequence ID" value="KHG07247.1"/>
    <property type="molecule type" value="Genomic_DNA"/>
</dbReference>
<dbReference type="PANTHER" id="PTHR31225">
    <property type="entry name" value="OS04G0344100 PROTEIN-RELATED"/>
    <property type="match status" value="1"/>
</dbReference>
<feature type="domain" description="Terpene synthase metal-binding" evidence="10">
    <location>
        <begin position="230"/>
        <end position="289"/>
    </location>
</feature>
<dbReference type="PANTHER" id="PTHR31225:SF215">
    <property type="entry name" value="(+)-DELTA-CADINENE SYNTHASE"/>
    <property type="match status" value="1"/>
</dbReference>
<comment type="caution">
    <text evidence="11">The sequence shown here is derived from an EMBL/GenBank/DDBJ whole genome shotgun (WGS) entry which is preliminary data.</text>
</comment>
<dbReference type="EC" id="4.2.3.13" evidence="5"/>
<dbReference type="GO" id="GO:0016114">
    <property type="term" value="P:terpenoid biosynthetic process"/>
    <property type="evidence" value="ECO:0007669"/>
    <property type="project" value="InterPro"/>
</dbReference>
<evidence type="ECO:0000313" key="11">
    <source>
        <dbReference type="EMBL" id="KHG07247.1"/>
    </source>
</evidence>
<feature type="domain" description="Terpene synthase N-terminal" evidence="9">
    <location>
        <begin position="29"/>
        <end position="186"/>
    </location>
</feature>
<dbReference type="GO" id="GO:0047461">
    <property type="term" value="F:(+)-delta-cadinene synthase activity"/>
    <property type="evidence" value="ECO:0007669"/>
    <property type="project" value="UniProtKB-EC"/>
</dbReference>
<dbReference type="InterPro" id="IPR008949">
    <property type="entry name" value="Isoprenoid_synthase_dom_sf"/>
</dbReference>